<feature type="region of interest" description="Disordered" evidence="7">
    <location>
        <begin position="439"/>
        <end position="458"/>
    </location>
</feature>
<keyword evidence="6" id="KW-0732">Signal</keyword>
<reference key="1">
    <citation type="journal article" date="2002" name="Biosci. Biotechnol. Biochem.">
        <title>Cloning, characterization, and expression of cDNA encoding a lipase from Kurtzmanomyces sp. I-11.</title>
        <authorList>
            <person name="Kakugawa K."/>
            <person name="Shobayashi M."/>
            <person name="Suzuki O."/>
            <person name="Miyakawa T."/>
        </authorList>
    </citation>
    <scope>NUCLEOTIDE SEQUENCE</scope>
    <source>
        <strain>I-11</strain>
    </source>
</reference>
<dbReference type="GO" id="GO:0004806">
    <property type="term" value="F:triacylglycerol lipase activity"/>
    <property type="evidence" value="ECO:0007669"/>
    <property type="project" value="UniProtKB-UniRule"/>
</dbReference>
<dbReference type="PIRSF" id="PIRSF029171">
    <property type="entry name" value="Esterase_LipA"/>
    <property type="match status" value="1"/>
</dbReference>
<sequence>MRFFLRAVLGLAVTATAALAAPLEPRAALPDPNEDPFYSTPSNIETFANGQIIQSRKVPTDIGNSNNAASYQLSYRTTNTQEDAVANVATIWIPAKPSSPPRIFTYQVYEDSTQLDCAPSYSYLTGYDQPNKATAVLDTPIVISWALQQGYYVVSADHEGARSAFIAGYEEGMAALDGIRALRNYAKLPQDSAVGAYGYSGGAHATVWATSLAAAYAPEINFIGAAHGGTPVSAKDTFTFINGGFFAGFAIAGVSGLANAHPDMEAFIQPRLNAEGVKTLKQIRSRGFCLPEVVTTYPFKNVFALVNDTNLLTEQPISGILQQETLVQSEASYAVPVPKFPRFLWHAALDEIVPYVPVTEYVKEQCAKGANINFNTYPIAEHLTAEIFGLVPGLWFLSQAYEGKAPAVQCGTALPAAPSAQQVLGNDLANQLSSLNGKQSPFGKPFGPISPTSLDKLL</sequence>
<feature type="signal peptide" evidence="6">
    <location>
        <begin position="1"/>
        <end position="20"/>
    </location>
</feature>
<accession>Q8NIP2</accession>
<dbReference type="PANTHER" id="PTHR34853">
    <property type="match status" value="1"/>
</dbReference>
<comment type="similarity">
    <text evidence="6">Belongs to the AB hydrolase superfamily. Lipase family.</text>
</comment>
<keyword evidence="4" id="KW-0442">Lipid degradation</keyword>
<dbReference type="PIR" id="JC7868">
    <property type="entry name" value="JC7868"/>
</dbReference>
<dbReference type="EC" id="3.1.1.3" evidence="2"/>
<comment type="catalytic activity">
    <reaction evidence="1">
        <text>a triacylglycerol + H2O = a diacylglycerol + a fatty acid + H(+)</text>
        <dbReference type="Rhea" id="RHEA:12044"/>
        <dbReference type="ChEBI" id="CHEBI:15377"/>
        <dbReference type="ChEBI" id="CHEBI:15378"/>
        <dbReference type="ChEBI" id="CHEBI:17855"/>
        <dbReference type="ChEBI" id="CHEBI:18035"/>
        <dbReference type="ChEBI" id="CHEBI:28868"/>
        <dbReference type="EC" id="3.1.1.3"/>
    </reaction>
</comment>
<evidence type="ECO:0000256" key="2">
    <source>
        <dbReference type="ARBA" id="ARBA00013279"/>
    </source>
</evidence>
<name>Q8NIP2_9BASI</name>
<evidence type="ECO:0000256" key="6">
    <source>
        <dbReference type="PIRNR" id="PIRNR029171"/>
    </source>
</evidence>
<dbReference type="SUPFAM" id="SSF53474">
    <property type="entry name" value="alpha/beta-Hydrolases"/>
    <property type="match status" value="1"/>
</dbReference>
<dbReference type="Gene3D" id="3.40.50.1820">
    <property type="entry name" value="alpha/beta hydrolase"/>
    <property type="match status" value="1"/>
</dbReference>
<dbReference type="EMBL" id="AB073866">
    <property type="protein sequence ID" value="BAB91331.1"/>
    <property type="molecule type" value="mRNA"/>
</dbReference>
<keyword evidence="3" id="KW-0378">Hydrolase</keyword>
<protein>
    <recommendedName>
        <fullName evidence="2">triacylglycerol lipase</fullName>
        <ecNumber evidence="2">3.1.1.3</ecNumber>
    </recommendedName>
</protein>
<evidence type="ECO:0000256" key="7">
    <source>
        <dbReference type="SAM" id="MobiDB-lite"/>
    </source>
</evidence>
<gene>
    <name evidence="8" type="primary">lip</name>
</gene>
<dbReference type="InterPro" id="IPR029058">
    <property type="entry name" value="AB_hydrolase_fold"/>
</dbReference>
<dbReference type="Pfam" id="PF03583">
    <property type="entry name" value="LIP"/>
    <property type="match status" value="1"/>
</dbReference>
<evidence type="ECO:0000313" key="8">
    <source>
        <dbReference type="EMBL" id="BAB91331.1"/>
    </source>
</evidence>
<dbReference type="AlphaFoldDB" id="Q8NIP2"/>
<keyword evidence="5" id="KW-0443">Lipid metabolism</keyword>
<proteinExistence type="evidence at transcript level"/>
<dbReference type="Gene3D" id="1.10.260.130">
    <property type="match status" value="1"/>
</dbReference>
<dbReference type="SMR" id="Q8NIP2"/>
<dbReference type="PANTHER" id="PTHR34853:SF1">
    <property type="entry name" value="LIPASE 5"/>
    <property type="match status" value="1"/>
</dbReference>
<evidence type="ECO:0000256" key="1">
    <source>
        <dbReference type="ARBA" id="ARBA00001024"/>
    </source>
</evidence>
<dbReference type="InterPro" id="IPR005152">
    <property type="entry name" value="Lipase_secreted"/>
</dbReference>
<evidence type="ECO:0000256" key="3">
    <source>
        <dbReference type="ARBA" id="ARBA00022801"/>
    </source>
</evidence>
<evidence type="ECO:0000256" key="4">
    <source>
        <dbReference type="ARBA" id="ARBA00022963"/>
    </source>
</evidence>
<dbReference type="GO" id="GO:0016042">
    <property type="term" value="P:lipid catabolic process"/>
    <property type="evidence" value="ECO:0007669"/>
    <property type="project" value="UniProtKB-UniRule"/>
</dbReference>
<feature type="chain" id="PRO_5013436146" description="triacylglycerol lipase" evidence="6">
    <location>
        <begin position="21"/>
        <end position="458"/>
    </location>
</feature>
<organism evidence="8">
    <name type="scientific">Kurtzmanomyces sp. I-11</name>
    <dbReference type="NCBI Taxonomy" id="176846"/>
    <lineage>
        <taxon>Eukaryota</taxon>
        <taxon>Fungi</taxon>
        <taxon>Dikarya</taxon>
        <taxon>Basidiomycota</taxon>
        <taxon>Pucciniomycotina</taxon>
        <taxon>Agaricostilbomycetes</taxon>
        <taxon>Agaricostilbales</taxon>
        <taxon>Chionosphaeraceae</taxon>
        <taxon>Kurtzmanomyces</taxon>
    </lineage>
</organism>
<evidence type="ECO:0000256" key="5">
    <source>
        <dbReference type="ARBA" id="ARBA00023098"/>
    </source>
</evidence>
<dbReference type="ESTHER" id="kursp-LIP">
    <property type="family name" value="Fungal-Bact_LIP"/>
</dbReference>